<dbReference type="RefSeq" id="WP_344209173.1">
    <property type="nucleotide sequence ID" value="NZ_BAAAOS010000006.1"/>
</dbReference>
<name>A0ABN2C7V3_9ACTN</name>
<evidence type="ECO:0000313" key="1">
    <source>
        <dbReference type="EMBL" id="GAA1554289.1"/>
    </source>
</evidence>
<comment type="caution">
    <text evidence="1">The sequence shown here is derived from an EMBL/GenBank/DDBJ whole genome shotgun (WGS) entry which is preliminary data.</text>
</comment>
<proteinExistence type="predicted"/>
<protein>
    <recommendedName>
        <fullName evidence="3">Nudix hydrolase domain-containing protein</fullName>
    </recommendedName>
</protein>
<evidence type="ECO:0000313" key="2">
    <source>
        <dbReference type="Proteomes" id="UP001500393"/>
    </source>
</evidence>
<reference evidence="1 2" key="1">
    <citation type="journal article" date="2019" name="Int. J. Syst. Evol. Microbiol.">
        <title>The Global Catalogue of Microorganisms (GCM) 10K type strain sequencing project: providing services to taxonomists for standard genome sequencing and annotation.</title>
        <authorList>
            <consortium name="The Broad Institute Genomics Platform"/>
            <consortium name="The Broad Institute Genome Sequencing Center for Infectious Disease"/>
            <person name="Wu L."/>
            <person name="Ma J."/>
        </authorList>
    </citation>
    <scope>NUCLEOTIDE SEQUENCE [LARGE SCALE GENOMIC DNA]</scope>
    <source>
        <strain evidence="1 2">JCM 14969</strain>
    </source>
</reference>
<keyword evidence="2" id="KW-1185">Reference proteome</keyword>
<accession>A0ABN2C7V3</accession>
<organism evidence="1 2">
    <name type="scientific">Kribbella sancticallisti</name>
    <dbReference type="NCBI Taxonomy" id="460087"/>
    <lineage>
        <taxon>Bacteria</taxon>
        <taxon>Bacillati</taxon>
        <taxon>Actinomycetota</taxon>
        <taxon>Actinomycetes</taxon>
        <taxon>Propionibacteriales</taxon>
        <taxon>Kribbellaceae</taxon>
        <taxon>Kribbella</taxon>
    </lineage>
</organism>
<sequence>MGEPEAVTSITPVQSEPAQPLRHGVRLWIRQRFWAGWGWAKLLLPKSWPTAVGSAFACIAVLSLGVDSLGTPVIAAVLAILGLVPLIGDWREVRQDLRDLYKLDQPIPDVLVDGDWQLIRCSQGRVIASPSVDRNLDRPIVVERRPFVLPPDLAAIKPAVIALARSKRSRAASQPFDGLNVRLCNDLDPAGGEAWLQPARYFDTMASNYLAGHRWWSRRLRRVVADVTRNIMTDSGRLLPLAQSELANQIGISTIALTEDGWILLVHQGPAARSSGGLVAPSGSGSLEPQDITGRSRLADVVAAGMERELREELGLISAPMRQIRIETEVVGFGRWLEKGAKPEFYGISRIHAPLRDLDVRIDLSERQFVSHHLRIRPADVRRLLAGESFEALGQGVASVPLELCLRHLRVAES</sequence>
<dbReference type="EMBL" id="BAAAOS010000006">
    <property type="protein sequence ID" value="GAA1554289.1"/>
    <property type="molecule type" value="Genomic_DNA"/>
</dbReference>
<gene>
    <name evidence="1" type="ORF">GCM10009789_04630</name>
</gene>
<dbReference type="Proteomes" id="UP001500393">
    <property type="component" value="Unassembled WGS sequence"/>
</dbReference>
<evidence type="ECO:0008006" key="3">
    <source>
        <dbReference type="Google" id="ProtNLM"/>
    </source>
</evidence>